<dbReference type="InterPro" id="IPR050309">
    <property type="entry name" value="Type-B_Carboxylest/Lipase"/>
</dbReference>
<evidence type="ECO:0000256" key="4">
    <source>
        <dbReference type="SAM" id="MobiDB-lite"/>
    </source>
</evidence>
<dbReference type="GO" id="GO:0016787">
    <property type="term" value="F:hydrolase activity"/>
    <property type="evidence" value="ECO:0007669"/>
    <property type="project" value="UniProtKB-KW"/>
</dbReference>
<dbReference type="Proteomes" id="UP001236014">
    <property type="component" value="Chromosome"/>
</dbReference>
<dbReference type="PANTHER" id="PTHR11559">
    <property type="entry name" value="CARBOXYLESTERASE"/>
    <property type="match status" value="1"/>
</dbReference>
<dbReference type="InterPro" id="IPR019826">
    <property type="entry name" value="Carboxylesterase_B_AS"/>
</dbReference>
<feature type="domain" description="Carboxylesterase type B" evidence="5">
    <location>
        <begin position="5"/>
        <end position="311"/>
    </location>
</feature>
<keyword evidence="2 3" id="KW-0378">Hydrolase</keyword>
<dbReference type="AlphaFoldDB" id="A0A9Y2IR61"/>
<dbReference type="Pfam" id="PF00135">
    <property type="entry name" value="COesterase"/>
    <property type="match status" value="2"/>
</dbReference>
<dbReference type="EC" id="3.1.1.-" evidence="3"/>
<organism evidence="6 7">
    <name type="scientific">Amycolatopsis carbonis</name>
    <dbReference type="NCBI Taxonomy" id="715471"/>
    <lineage>
        <taxon>Bacteria</taxon>
        <taxon>Bacillati</taxon>
        <taxon>Actinomycetota</taxon>
        <taxon>Actinomycetes</taxon>
        <taxon>Pseudonocardiales</taxon>
        <taxon>Pseudonocardiaceae</taxon>
        <taxon>Amycolatopsis</taxon>
    </lineage>
</organism>
<sequence>MLTTMAKTADGVLRGRVEDGLTVFRGVRYATCERFGPPRRVPTWSGERDATVDGPIAPQRPSRLEPVMGAPEPHEQGEDCLNLTITTPGADDRARPVLVWFHGGAWISGAGSWKWYGGHRLAQEGDVVVVSVSYRLGVLGYLRAPGISEGNLGLADQLAALRWVHQNIAAFGGDPDAVTVAGQSAGGHTVRCLLGMPAAENLFRRAILQSSPRLDLTSARTAQRSAQRFLTRLGQDPRAASVPDILDAQSEVARAAAGRFGLKIISPFCPIPGVGPLPDEADWTACLVDRAPTLDVIIGTTAREMSAFYTLNPALRRLRRVPAVGPVITNTWEHHASDTVCNRPTRRLAARLNDSGARVRAYRFDYAPPASPFGATHCIELPFLFGTAADWATAPMLAGADPNDIEALGRRLRAAWLGFIRTGTPATEPPWPQYTADSAAVRHWRR</sequence>
<keyword evidence="7" id="KW-1185">Reference proteome</keyword>
<name>A0A9Y2IR61_9PSEU</name>
<evidence type="ECO:0000313" key="7">
    <source>
        <dbReference type="Proteomes" id="UP001236014"/>
    </source>
</evidence>
<feature type="domain" description="Carboxylesterase type B" evidence="5">
    <location>
        <begin position="332"/>
        <end position="439"/>
    </location>
</feature>
<reference evidence="6 7" key="1">
    <citation type="submission" date="2023-06" db="EMBL/GenBank/DDBJ databases">
        <authorList>
            <person name="Oyuntsetseg B."/>
            <person name="Kim S.B."/>
        </authorList>
    </citation>
    <scope>NUCLEOTIDE SEQUENCE [LARGE SCALE GENOMIC DNA]</scope>
    <source>
        <strain evidence="6 7">2-15</strain>
    </source>
</reference>
<dbReference type="KEGG" id="acab:QRX50_20795"/>
<protein>
    <recommendedName>
        <fullName evidence="3">Carboxylic ester hydrolase</fullName>
        <ecNumber evidence="3">3.1.1.-</ecNumber>
    </recommendedName>
</protein>
<dbReference type="PROSITE" id="PS00122">
    <property type="entry name" value="CARBOXYLESTERASE_B_1"/>
    <property type="match status" value="1"/>
</dbReference>
<dbReference type="SUPFAM" id="SSF53474">
    <property type="entry name" value="alpha/beta-Hydrolases"/>
    <property type="match status" value="1"/>
</dbReference>
<evidence type="ECO:0000256" key="1">
    <source>
        <dbReference type="ARBA" id="ARBA00005964"/>
    </source>
</evidence>
<proteinExistence type="inferred from homology"/>
<dbReference type="EMBL" id="CP127294">
    <property type="protein sequence ID" value="WIX83023.1"/>
    <property type="molecule type" value="Genomic_DNA"/>
</dbReference>
<gene>
    <name evidence="6" type="ORF">QRX50_20795</name>
</gene>
<accession>A0A9Y2IR61</accession>
<evidence type="ECO:0000313" key="6">
    <source>
        <dbReference type="EMBL" id="WIX83023.1"/>
    </source>
</evidence>
<dbReference type="InterPro" id="IPR029058">
    <property type="entry name" value="AB_hydrolase_fold"/>
</dbReference>
<comment type="similarity">
    <text evidence="1 3">Belongs to the type-B carboxylesterase/lipase family.</text>
</comment>
<feature type="region of interest" description="Disordered" evidence="4">
    <location>
        <begin position="40"/>
        <end position="63"/>
    </location>
</feature>
<dbReference type="Gene3D" id="3.40.50.1820">
    <property type="entry name" value="alpha/beta hydrolase"/>
    <property type="match status" value="1"/>
</dbReference>
<dbReference type="RefSeq" id="WP_285973584.1">
    <property type="nucleotide sequence ID" value="NZ_CP127294.1"/>
</dbReference>
<evidence type="ECO:0000256" key="2">
    <source>
        <dbReference type="ARBA" id="ARBA00022801"/>
    </source>
</evidence>
<dbReference type="InterPro" id="IPR002018">
    <property type="entry name" value="CarbesteraseB"/>
</dbReference>
<evidence type="ECO:0000259" key="5">
    <source>
        <dbReference type="Pfam" id="PF00135"/>
    </source>
</evidence>
<evidence type="ECO:0000256" key="3">
    <source>
        <dbReference type="RuleBase" id="RU361235"/>
    </source>
</evidence>